<dbReference type="AlphaFoldDB" id="A0A1G5QKH1"/>
<organism evidence="2 3">
    <name type="scientific">Thiohalomonas denitrificans</name>
    <dbReference type="NCBI Taxonomy" id="415747"/>
    <lineage>
        <taxon>Bacteria</taxon>
        <taxon>Pseudomonadati</taxon>
        <taxon>Pseudomonadota</taxon>
        <taxon>Gammaproteobacteria</taxon>
        <taxon>Thiohalomonadales</taxon>
        <taxon>Thiohalomonadaceae</taxon>
        <taxon>Thiohalomonas</taxon>
    </lineage>
</organism>
<dbReference type="PANTHER" id="PTHR42850:SF4">
    <property type="entry name" value="ZINC-DEPENDENT ENDOPOLYPHOSPHATASE"/>
    <property type="match status" value="1"/>
</dbReference>
<dbReference type="Proteomes" id="UP000199648">
    <property type="component" value="Unassembled WGS sequence"/>
</dbReference>
<dbReference type="InterPro" id="IPR029052">
    <property type="entry name" value="Metallo-depent_PP-like"/>
</dbReference>
<dbReference type="PROSITE" id="PS00125">
    <property type="entry name" value="SER_THR_PHOSPHATASE"/>
    <property type="match status" value="1"/>
</dbReference>
<protein>
    <submittedName>
        <fullName evidence="2">Serine/threonine protein phosphatase 1</fullName>
    </submittedName>
</protein>
<proteinExistence type="predicted"/>
<dbReference type="GO" id="GO:0005737">
    <property type="term" value="C:cytoplasm"/>
    <property type="evidence" value="ECO:0007669"/>
    <property type="project" value="TreeGrafter"/>
</dbReference>
<dbReference type="GO" id="GO:0016791">
    <property type="term" value="F:phosphatase activity"/>
    <property type="evidence" value="ECO:0007669"/>
    <property type="project" value="TreeGrafter"/>
</dbReference>
<dbReference type="EMBL" id="FMWD01000006">
    <property type="protein sequence ID" value="SCZ62050.1"/>
    <property type="molecule type" value="Genomic_DNA"/>
</dbReference>
<feature type="domain" description="Serine/threonine specific protein phosphatases" evidence="1">
    <location>
        <begin position="72"/>
        <end position="77"/>
    </location>
</feature>
<dbReference type="InterPro" id="IPR004843">
    <property type="entry name" value="Calcineurin-like_PHP"/>
</dbReference>
<evidence type="ECO:0000259" key="1">
    <source>
        <dbReference type="PROSITE" id="PS00125"/>
    </source>
</evidence>
<name>A0A1G5QKH1_9GAMM</name>
<gene>
    <name evidence="2" type="ORF">SAMN03097708_02250</name>
</gene>
<keyword evidence="3" id="KW-1185">Reference proteome</keyword>
<dbReference type="Pfam" id="PF00149">
    <property type="entry name" value="Metallophos"/>
    <property type="match status" value="1"/>
</dbReference>
<dbReference type="Gene3D" id="3.60.21.10">
    <property type="match status" value="1"/>
</dbReference>
<dbReference type="PANTHER" id="PTHR42850">
    <property type="entry name" value="METALLOPHOSPHOESTERASE"/>
    <property type="match status" value="1"/>
</dbReference>
<evidence type="ECO:0000313" key="3">
    <source>
        <dbReference type="Proteomes" id="UP000199648"/>
    </source>
</evidence>
<dbReference type="InterPro" id="IPR050126">
    <property type="entry name" value="Ap4A_hydrolase"/>
</dbReference>
<sequence>MGRIERFSANPLGRDFVAGDVHGQFHLLAEQLERLAFDSRCDRLFCVGDLIDRGRDSQAAVRWLEYPWFHCVRGNHEQMALDAQSDSNVRFTWMLNGGEWWDDTPSPIRCRLLPLLDRLPVAIVIEAARAPIGIVHADLPPETSWSDFLEQVERGDRNAINTALWSRRRVYSRNNTGVPGAAKIYCGHTIVDVPLTLGNVHFIDTGAYTTGRLTVLRL</sequence>
<dbReference type="SUPFAM" id="SSF56300">
    <property type="entry name" value="Metallo-dependent phosphatases"/>
    <property type="match status" value="1"/>
</dbReference>
<dbReference type="InterPro" id="IPR006186">
    <property type="entry name" value="Ser/Thr-sp_prot-phosphatase"/>
</dbReference>
<dbReference type="STRING" id="415747.SAMN03097708_02250"/>
<dbReference type="GO" id="GO:0110154">
    <property type="term" value="P:RNA decapping"/>
    <property type="evidence" value="ECO:0007669"/>
    <property type="project" value="TreeGrafter"/>
</dbReference>
<dbReference type="GO" id="GO:0008803">
    <property type="term" value="F:bis(5'-nucleosyl)-tetraphosphatase (symmetrical) activity"/>
    <property type="evidence" value="ECO:0007669"/>
    <property type="project" value="TreeGrafter"/>
</dbReference>
<evidence type="ECO:0000313" key="2">
    <source>
        <dbReference type="EMBL" id="SCZ62050.1"/>
    </source>
</evidence>
<reference evidence="2 3" key="1">
    <citation type="submission" date="2016-10" db="EMBL/GenBank/DDBJ databases">
        <authorList>
            <person name="de Groot N.N."/>
        </authorList>
    </citation>
    <scope>NUCLEOTIDE SEQUENCE [LARGE SCALE GENOMIC DNA]</scope>
    <source>
        <strain evidence="2 3">HLD2</strain>
    </source>
</reference>
<accession>A0A1G5QKH1</accession>